<evidence type="ECO:0000259" key="11">
    <source>
        <dbReference type="PROSITE" id="PS52015"/>
    </source>
</evidence>
<dbReference type="OrthoDB" id="8481221at2"/>
<evidence type="ECO:0000256" key="9">
    <source>
        <dbReference type="ARBA" id="ARBA00023136"/>
    </source>
</evidence>
<feature type="compositionally biased region" description="Low complexity" evidence="10">
    <location>
        <begin position="53"/>
        <end position="64"/>
    </location>
</feature>
<evidence type="ECO:0000256" key="7">
    <source>
        <dbReference type="ARBA" id="ARBA00022927"/>
    </source>
</evidence>
<keyword evidence="7" id="KW-0653">Protein transport</keyword>
<dbReference type="PANTHER" id="PTHR33446">
    <property type="entry name" value="PROTEIN TONB-RELATED"/>
    <property type="match status" value="1"/>
</dbReference>
<dbReference type="NCBIfam" id="TIGR01352">
    <property type="entry name" value="tonB_Cterm"/>
    <property type="match status" value="1"/>
</dbReference>
<dbReference type="InterPro" id="IPR006260">
    <property type="entry name" value="TonB/TolA_C"/>
</dbReference>
<dbReference type="PRINTS" id="PR01217">
    <property type="entry name" value="PRICHEXTENSN"/>
</dbReference>
<feature type="region of interest" description="Disordered" evidence="10">
    <location>
        <begin position="53"/>
        <end position="210"/>
    </location>
</feature>
<protein>
    <submittedName>
        <fullName evidence="12">Outer membrane transport energization protein TonB</fullName>
    </submittedName>
</protein>
<accession>A0A286G8B8</accession>
<feature type="compositionally biased region" description="Low complexity" evidence="10">
    <location>
        <begin position="181"/>
        <end position="201"/>
    </location>
</feature>
<dbReference type="GO" id="GO:0015031">
    <property type="term" value="P:protein transport"/>
    <property type="evidence" value="ECO:0007669"/>
    <property type="project" value="UniProtKB-KW"/>
</dbReference>
<dbReference type="Proteomes" id="UP000219621">
    <property type="component" value="Unassembled WGS sequence"/>
</dbReference>
<evidence type="ECO:0000313" key="12">
    <source>
        <dbReference type="EMBL" id="SOD91751.1"/>
    </source>
</evidence>
<evidence type="ECO:0000256" key="5">
    <source>
        <dbReference type="ARBA" id="ARBA00022519"/>
    </source>
</evidence>
<name>A0A286G8B8_9PROT</name>
<dbReference type="EMBL" id="OCNJ01000002">
    <property type="protein sequence ID" value="SOD91751.1"/>
    <property type="molecule type" value="Genomic_DNA"/>
</dbReference>
<evidence type="ECO:0000313" key="13">
    <source>
        <dbReference type="Proteomes" id="UP000219621"/>
    </source>
</evidence>
<dbReference type="GO" id="GO:0005886">
    <property type="term" value="C:plasma membrane"/>
    <property type="evidence" value="ECO:0007669"/>
    <property type="project" value="UniProtKB-SubCell"/>
</dbReference>
<dbReference type="SUPFAM" id="SSF74653">
    <property type="entry name" value="TolA/TonB C-terminal domain"/>
    <property type="match status" value="1"/>
</dbReference>
<dbReference type="PROSITE" id="PS52015">
    <property type="entry name" value="TONB_CTD"/>
    <property type="match status" value="1"/>
</dbReference>
<evidence type="ECO:0000256" key="3">
    <source>
        <dbReference type="ARBA" id="ARBA00022448"/>
    </source>
</evidence>
<sequence>MRSFVRWPLALTLALGAHVGAVWWLHAPKPPPATALGAGVGGILIDLGPAGAAAGAESAAAPVEEPAEEPAEEPVEEPAEPVVEPQPEPEPVVKQEPQPEPEPVVEPEPEPEPEPVEPLPVETVEPPPPEPPPPPVRKPPPPKPPTRPVEPKPVQPAPPAPPPAATQAAPAPTQPGPVAPPGDAGQAGAAAGAATGSSPAATGGGTPGERRDYLAQVQAWLERHKEYPRSARVRRQEGTVLLQFVLDRSGRVLSHRIVRGSGHDALDAEVDAMIRRASPLPPMPPGMTAGTMDITVPVLFALR</sequence>
<dbReference type="Pfam" id="PF03544">
    <property type="entry name" value="TonB_C"/>
    <property type="match status" value="1"/>
</dbReference>
<evidence type="ECO:0000256" key="2">
    <source>
        <dbReference type="ARBA" id="ARBA00006555"/>
    </source>
</evidence>
<feature type="domain" description="TonB C-terminal" evidence="11">
    <location>
        <begin position="212"/>
        <end position="303"/>
    </location>
</feature>
<dbReference type="GO" id="GO:0055085">
    <property type="term" value="P:transmembrane transport"/>
    <property type="evidence" value="ECO:0007669"/>
    <property type="project" value="InterPro"/>
</dbReference>
<dbReference type="AlphaFoldDB" id="A0A286G8B8"/>
<keyword evidence="9" id="KW-0472">Membrane</keyword>
<keyword evidence="3" id="KW-0813">Transport</keyword>
<evidence type="ECO:0000256" key="1">
    <source>
        <dbReference type="ARBA" id="ARBA00004383"/>
    </source>
</evidence>
<keyword evidence="5" id="KW-0997">Cell inner membrane</keyword>
<reference evidence="12 13" key="1">
    <citation type="submission" date="2017-09" db="EMBL/GenBank/DDBJ databases">
        <authorList>
            <person name="Ehlers B."/>
            <person name="Leendertz F.H."/>
        </authorList>
    </citation>
    <scope>NUCLEOTIDE SEQUENCE [LARGE SCALE GENOMIC DNA]</scope>
    <source>
        <strain evidence="12 13">USBA 140</strain>
    </source>
</reference>
<keyword evidence="6" id="KW-0812">Transmembrane</keyword>
<gene>
    <name evidence="12" type="ORF">SAMN05421508_10288</name>
</gene>
<dbReference type="Gene3D" id="3.30.1150.10">
    <property type="match status" value="1"/>
</dbReference>
<evidence type="ECO:0000256" key="8">
    <source>
        <dbReference type="ARBA" id="ARBA00022989"/>
    </source>
</evidence>
<organism evidence="12 13">
    <name type="scientific">Caenispirillum bisanense</name>
    <dbReference type="NCBI Taxonomy" id="414052"/>
    <lineage>
        <taxon>Bacteria</taxon>
        <taxon>Pseudomonadati</taxon>
        <taxon>Pseudomonadota</taxon>
        <taxon>Alphaproteobacteria</taxon>
        <taxon>Rhodospirillales</taxon>
        <taxon>Novispirillaceae</taxon>
        <taxon>Caenispirillum</taxon>
    </lineage>
</organism>
<evidence type="ECO:0000256" key="4">
    <source>
        <dbReference type="ARBA" id="ARBA00022475"/>
    </source>
</evidence>
<dbReference type="RefSeq" id="WP_097277877.1">
    <property type="nucleotide sequence ID" value="NZ_OCNJ01000002.1"/>
</dbReference>
<dbReference type="InterPro" id="IPR051045">
    <property type="entry name" value="TonB-dependent_transducer"/>
</dbReference>
<feature type="compositionally biased region" description="Acidic residues" evidence="10">
    <location>
        <begin position="103"/>
        <end position="115"/>
    </location>
</feature>
<proteinExistence type="inferred from homology"/>
<feature type="compositionally biased region" description="Pro residues" evidence="10">
    <location>
        <begin position="125"/>
        <end position="164"/>
    </location>
</feature>
<dbReference type="InterPro" id="IPR037682">
    <property type="entry name" value="TonB_C"/>
</dbReference>
<comment type="similarity">
    <text evidence="2">Belongs to the TonB family.</text>
</comment>
<evidence type="ECO:0000256" key="10">
    <source>
        <dbReference type="SAM" id="MobiDB-lite"/>
    </source>
</evidence>
<comment type="subcellular location">
    <subcellularLocation>
        <location evidence="1">Cell inner membrane</location>
        <topology evidence="1">Single-pass membrane protein</topology>
        <orientation evidence="1">Periplasmic side</orientation>
    </subcellularLocation>
</comment>
<feature type="compositionally biased region" description="Acidic residues" evidence="10">
    <location>
        <begin position="65"/>
        <end position="79"/>
    </location>
</feature>
<evidence type="ECO:0000256" key="6">
    <source>
        <dbReference type="ARBA" id="ARBA00022692"/>
    </source>
</evidence>
<keyword evidence="8" id="KW-1133">Transmembrane helix</keyword>
<keyword evidence="13" id="KW-1185">Reference proteome</keyword>
<keyword evidence="4" id="KW-1003">Cell membrane</keyword>